<dbReference type="EMBL" id="BMAW01083358">
    <property type="protein sequence ID" value="GFU33381.1"/>
    <property type="molecule type" value="Genomic_DNA"/>
</dbReference>
<name>A0A8X6UQP4_NEPPI</name>
<organism evidence="1 2">
    <name type="scientific">Nephila pilipes</name>
    <name type="common">Giant wood spider</name>
    <name type="synonym">Nephila maculata</name>
    <dbReference type="NCBI Taxonomy" id="299642"/>
    <lineage>
        <taxon>Eukaryota</taxon>
        <taxon>Metazoa</taxon>
        <taxon>Ecdysozoa</taxon>
        <taxon>Arthropoda</taxon>
        <taxon>Chelicerata</taxon>
        <taxon>Arachnida</taxon>
        <taxon>Araneae</taxon>
        <taxon>Araneomorphae</taxon>
        <taxon>Entelegynae</taxon>
        <taxon>Araneoidea</taxon>
        <taxon>Nephilidae</taxon>
        <taxon>Nephila</taxon>
    </lineage>
</organism>
<gene>
    <name evidence="1" type="ORF">NPIL_546881</name>
</gene>
<comment type="caution">
    <text evidence="1">The sequence shown here is derived from an EMBL/GenBank/DDBJ whole genome shotgun (WGS) entry which is preliminary data.</text>
</comment>
<keyword evidence="2" id="KW-1185">Reference proteome</keyword>
<accession>A0A8X6UQP4</accession>
<reference evidence="1" key="1">
    <citation type="submission" date="2020-08" db="EMBL/GenBank/DDBJ databases">
        <title>Multicomponent nature underlies the extraordinary mechanical properties of spider dragline silk.</title>
        <authorList>
            <person name="Kono N."/>
            <person name="Nakamura H."/>
            <person name="Mori M."/>
            <person name="Yoshida Y."/>
            <person name="Ohtoshi R."/>
            <person name="Malay A.D."/>
            <person name="Moran D.A.P."/>
            <person name="Tomita M."/>
            <person name="Numata K."/>
            <person name="Arakawa K."/>
        </authorList>
    </citation>
    <scope>NUCLEOTIDE SEQUENCE</scope>
</reference>
<evidence type="ECO:0000313" key="2">
    <source>
        <dbReference type="Proteomes" id="UP000887013"/>
    </source>
</evidence>
<dbReference type="Proteomes" id="UP000887013">
    <property type="component" value="Unassembled WGS sequence"/>
</dbReference>
<dbReference type="OrthoDB" id="10330434at2759"/>
<protein>
    <submittedName>
        <fullName evidence="1">Uncharacterized protein</fullName>
    </submittedName>
</protein>
<evidence type="ECO:0000313" key="1">
    <source>
        <dbReference type="EMBL" id="GFU33381.1"/>
    </source>
</evidence>
<proteinExistence type="predicted"/>
<sequence length="121" mass="14125">MCTSKIEIRETKPDISRLIRFALSTEQQLNDNGPFLLKGEHRKNIFPFHYWRPLNYKFLNFRRLALWNKEGGNVVSRLIAPSARHSQVGVVIFTRHELRFQCSKRVIIVFTLGPHGVDLHG</sequence>
<dbReference type="AlphaFoldDB" id="A0A8X6UQP4"/>